<gene>
    <name evidence="1" type="ORF">RISK_001102</name>
</gene>
<keyword evidence="2" id="KW-1185">Reference proteome</keyword>
<dbReference type="AlphaFoldDB" id="A0A0J1BK35"/>
<evidence type="ECO:0000313" key="2">
    <source>
        <dbReference type="Proteomes" id="UP000036367"/>
    </source>
</evidence>
<proteinExistence type="predicted"/>
<evidence type="ECO:0000313" key="1">
    <source>
        <dbReference type="EMBL" id="KLU06788.1"/>
    </source>
</evidence>
<dbReference type="PATRIC" id="fig|595434.4.peg.1059"/>
<dbReference type="STRING" id="595434.RISK_001102"/>
<sequence length="37" mass="4226">MLRSRSAIFSVSRICTPQPEAARRCRMQVVPFIEAAF</sequence>
<organism evidence="1 2">
    <name type="scientific">Rhodopirellula islandica</name>
    <dbReference type="NCBI Taxonomy" id="595434"/>
    <lineage>
        <taxon>Bacteria</taxon>
        <taxon>Pseudomonadati</taxon>
        <taxon>Planctomycetota</taxon>
        <taxon>Planctomycetia</taxon>
        <taxon>Pirellulales</taxon>
        <taxon>Pirellulaceae</taxon>
        <taxon>Rhodopirellula</taxon>
    </lineage>
</organism>
<protein>
    <submittedName>
        <fullName evidence="1">Uncharacterized protein</fullName>
    </submittedName>
</protein>
<name>A0A0J1BK35_RHOIS</name>
<accession>A0A0J1BK35</accession>
<dbReference type="EMBL" id="LECT01000010">
    <property type="protein sequence ID" value="KLU06788.1"/>
    <property type="molecule type" value="Genomic_DNA"/>
</dbReference>
<comment type="caution">
    <text evidence="1">The sequence shown here is derived from an EMBL/GenBank/DDBJ whole genome shotgun (WGS) entry which is preliminary data.</text>
</comment>
<dbReference type="Proteomes" id="UP000036367">
    <property type="component" value="Unassembled WGS sequence"/>
</dbReference>
<reference evidence="1" key="1">
    <citation type="submission" date="2015-05" db="EMBL/GenBank/DDBJ databases">
        <title>Permanent draft genome of Rhodopirellula islandicus K833.</title>
        <authorList>
            <person name="Kizina J."/>
            <person name="Richter M."/>
            <person name="Glockner F.O."/>
            <person name="Harder J."/>
        </authorList>
    </citation>
    <scope>NUCLEOTIDE SEQUENCE [LARGE SCALE GENOMIC DNA]</scope>
    <source>
        <strain evidence="1">K833</strain>
    </source>
</reference>